<name>A0AAD4VG21_PRUDU</name>
<gene>
    <name evidence="1" type="ORF">L3X38_032589</name>
</gene>
<comment type="caution">
    <text evidence="1">The sequence shown here is derived from an EMBL/GenBank/DDBJ whole genome shotgun (WGS) entry which is preliminary data.</text>
</comment>
<dbReference type="EMBL" id="JAJFAZ020000006">
    <property type="protein sequence ID" value="KAI5323517.1"/>
    <property type="molecule type" value="Genomic_DNA"/>
</dbReference>
<proteinExistence type="predicted"/>
<dbReference type="AlphaFoldDB" id="A0AAD4VG21"/>
<dbReference type="Proteomes" id="UP001054821">
    <property type="component" value="Chromosome 6"/>
</dbReference>
<keyword evidence="2" id="KW-1185">Reference proteome</keyword>
<organism evidence="1 2">
    <name type="scientific">Prunus dulcis</name>
    <name type="common">Almond</name>
    <name type="synonym">Amygdalus dulcis</name>
    <dbReference type="NCBI Taxonomy" id="3755"/>
    <lineage>
        <taxon>Eukaryota</taxon>
        <taxon>Viridiplantae</taxon>
        <taxon>Streptophyta</taxon>
        <taxon>Embryophyta</taxon>
        <taxon>Tracheophyta</taxon>
        <taxon>Spermatophyta</taxon>
        <taxon>Magnoliopsida</taxon>
        <taxon>eudicotyledons</taxon>
        <taxon>Gunneridae</taxon>
        <taxon>Pentapetalae</taxon>
        <taxon>rosids</taxon>
        <taxon>fabids</taxon>
        <taxon>Rosales</taxon>
        <taxon>Rosaceae</taxon>
        <taxon>Amygdaloideae</taxon>
        <taxon>Amygdaleae</taxon>
        <taxon>Prunus</taxon>
    </lineage>
</organism>
<evidence type="ECO:0000313" key="2">
    <source>
        <dbReference type="Proteomes" id="UP001054821"/>
    </source>
</evidence>
<evidence type="ECO:0000313" key="1">
    <source>
        <dbReference type="EMBL" id="KAI5323517.1"/>
    </source>
</evidence>
<reference evidence="1 2" key="1">
    <citation type="journal article" date="2022" name="G3 (Bethesda)">
        <title>Whole-genome sequence and methylome profiling of the almond [Prunus dulcis (Mill.) D.A. Webb] cultivar 'Nonpareil'.</title>
        <authorList>
            <person name="D'Amico-Willman K.M."/>
            <person name="Ouma W.Z."/>
            <person name="Meulia T."/>
            <person name="Sideli G.M."/>
            <person name="Gradziel T.M."/>
            <person name="Fresnedo-Ramirez J."/>
        </authorList>
    </citation>
    <scope>NUCLEOTIDE SEQUENCE [LARGE SCALE GENOMIC DNA]</scope>
    <source>
        <strain evidence="1">Clone GOH B32 T37-40</strain>
    </source>
</reference>
<accession>A0AAD4VG21</accession>
<sequence length="175" mass="18950">MVKVENNNEGCVSYSAKNNLKGQGLIEGADGVEEGHISRIVIVNQKVSDFAISDISQNNMAGDISQTLPTAAPALSRPPDSLCKGSKQRGFHGVEVIVLSSSRGHIDAILHGVEMETFCFTGFYGNPDTRLQRHSWDFLHRIGGSIHGPQLVEGDFNEILKGMSTLVGDSDPCRR</sequence>
<protein>
    <submittedName>
        <fullName evidence="1">Uncharacterized protein</fullName>
    </submittedName>
</protein>